<keyword evidence="5" id="KW-1199">Hemostasis impairing toxin</keyword>
<comment type="similarity">
    <text evidence="6">Belongs to the calycin superfamily. Triabin family.</text>
</comment>
<dbReference type="GO" id="GO:0090729">
    <property type="term" value="F:toxin activity"/>
    <property type="evidence" value="ECO:0007669"/>
    <property type="project" value="UniProtKB-KW"/>
</dbReference>
<reference evidence="7" key="1">
    <citation type="journal article" date="2007" name="Insect Biochem. Mol. Biol.">
        <title>The sialotranscriptome of the blood-sucking bug Triatoma brasiliensis (Hemiptera, Triatominae).</title>
        <authorList>
            <person name="Santos A."/>
            <person name="Ribeiro J.M."/>
            <person name="Lehane M.J."/>
            <person name="Gontijo N.F."/>
            <person name="Veloso A.B."/>
            <person name="Sant'Anna M.R."/>
            <person name="Nascimento Araujo R."/>
            <person name="Grisard E.C."/>
            <person name="Pereira M.H."/>
        </authorList>
    </citation>
    <scope>NUCLEOTIDE SEQUENCE</scope>
    <source>
        <strain evidence="7">TB-247</strain>
    </source>
</reference>
<dbReference type="InterPro" id="IPR005657">
    <property type="entry name" value="Triabi/Procalin"/>
</dbReference>
<evidence type="ECO:0000256" key="3">
    <source>
        <dbReference type="ARBA" id="ARBA00022656"/>
    </source>
</evidence>
<dbReference type="Gene3D" id="2.40.128.20">
    <property type="match status" value="1"/>
</dbReference>
<accession>Q0MTC8</accession>
<comment type="subcellular location">
    <subcellularLocation>
        <location evidence="1">Secreted</location>
    </subcellularLocation>
</comment>
<evidence type="ECO:0000256" key="1">
    <source>
        <dbReference type="ARBA" id="ARBA00004613"/>
    </source>
</evidence>
<evidence type="ECO:0000313" key="7">
    <source>
        <dbReference type="EMBL" id="ABH09441.1"/>
    </source>
</evidence>
<protein>
    <submittedName>
        <fullName evidence="7">Salivary lipocalin</fullName>
    </submittedName>
</protein>
<dbReference type="SUPFAM" id="SSF50814">
    <property type="entry name" value="Lipocalins"/>
    <property type="match status" value="1"/>
</dbReference>
<dbReference type="GO" id="GO:0030682">
    <property type="term" value="P:symbiont-mediated perturbation of host defenses"/>
    <property type="evidence" value="ECO:0007669"/>
    <property type="project" value="InterPro"/>
</dbReference>
<dbReference type="EMBL" id="DQ846807">
    <property type="protein sequence ID" value="ABH09441.1"/>
    <property type="molecule type" value="mRNA"/>
</dbReference>
<evidence type="ECO:0000256" key="6">
    <source>
        <dbReference type="ARBA" id="ARBA00034121"/>
    </source>
</evidence>
<evidence type="ECO:0000256" key="5">
    <source>
        <dbReference type="ARBA" id="ARBA00023240"/>
    </source>
</evidence>
<dbReference type="Pfam" id="PF03973">
    <property type="entry name" value="Triabin"/>
    <property type="match status" value="1"/>
</dbReference>
<name>Q0MTC8_TRIBS</name>
<organism evidence="7">
    <name type="scientific">Triatoma brasiliensis</name>
    <name type="common">Blood-sucking bug</name>
    <dbReference type="NCBI Taxonomy" id="65344"/>
    <lineage>
        <taxon>Eukaryota</taxon>
        <taxon>Metazoa</taxon>
        <taxon>Ecdysozoa</taxon>
        <taxon>Arthropoda</taxon>
        <taxon>Hexapoda</taxon>
        <taxon>Insecta</taxon>
        <taxon>Pterygota</taxon>
        <taxon>Neoptera</taxon>
        <taxon>Paraneoptera</taxon>
        <taxon>Hemiptera</taxon>
        <taxon>Heteroptera</taxon>
        <taxon>Panheteroptera</taxon>
        <taxon>Cimicomorpha</taxon>
        <taxon>Reduviidae</taxon>
        <taxon>Triatominae</taxon>
        <taxon>Triatoma</taxon>
    </lineage>
</organism>
<keyword evidence="3" id="KW-0800">Toxin</keyword>
<keyword evidence="4" id="KW-0732">Signal</keyword>
<proteinExistence type="evidence at transcript level"/>
<dbReference type="CDD" id="cd19423">
    <property type="entry name" value="lipocalin_LTBP1-like"/>
    <property type="match status" value="1"/>
</dbReference>
<dbReference type="InterPro" id="IPR012674">
    <property type="entry name" value="Calycin"/>
</dbReference>
<evidence type="ECO:0000256" key="2">
    <source>
        <dbReference type="ARBA" id="ARBA00022525"/>
    </source>
</evidence>
<dbReference type="AlphaFoldDB" id="Q0MTC8"/>
<keyword evidence="2" id="KW-0964">Secreted</keyword>
<evidence type="ECO:0000256" key="4">
    <source>
        <dbReference type="ARBA" id="ARBA00022729"/>
    </source>
</evidence>
<sequence length="161" mass="17937">MRRHCSILFGVVTYAYTPKPNPEVNQCRMENPATNFQASQFFTGTWFVTQAKGISTSVCHKFSAQMTSSAINVTADGYYDIGRSRSFYNVPCTGTDNIKNGTFSLRCLPKKPGSTSKNNIIVDVDVTVLETDNSKYAVIYRCAKSGTVKTENYLVLQRNET</sequence>
<dbReference type="GO" id="GO:0005576">
    <property type="term" value="C:extracellular region"/>
    <property type="evidence" value="ECO:0007669"/>
    <property type="project" value="UniProtKB-SubCell"/>
</dbReference>